<dbReference type="Pfam" id="PF00092">
    <property type="entry name" value="VWA"/>
    <property type="match status" value="1"/>
</dbReference>
<keyword evidence="4" id="KW-1185">Reference proteome</keyword>
<dbReference type="Proteomes" id="UP000064967">
    <property type="component" value="Chromosome"/>
</dbReference>
<dbReference type="InterPro" id="IPR002035">
    <property type="entry name" value="VWF_A"/>
</dbReference>
<dbReference type="AlphaFoldDB" id="A0A0K1PWH5"/>
<name>A0A0K1PWH5_9BACT</name>
<dbReference type="EMBL" id="CP012333">
    <property type="protein sequence ID" value="AKU97494.1"/>
    <property type="molecule type" value="Genomic_DNA"/>
</dbReference>
<protein>
    <recommendedName>
        <fullName evidence="2">VWFA domain-containing protein</fullName>
    </recommendedName>
</protein>
<dbReference type="CDD" id="cd00198">
    <property type="entry name" value="vWFA"/>
    <property type="match status" value="1"/>
</dbReference>
<dbReference type="InterPro" id="IPR036465">
    <property type="entry name" value="vWFA_dom_sf"/>
</dbReference>
<dbReference type="SUPFAM" id="SSF53300">
    <property type="entry name" value="vWA-like"/>
    <property type="match status" value="1"/>
</dbReference>
<evidence type="ECO:0000313" key="4">
    <source>
        <dbReference type="Proteomes" id="UP000064967"/>
    </source>
</evidence>
<dbReference type="Gene3D" id="3.40.50.410">
    <property type="entry name" value="von Willebrand factor, type A domain"/>
    <property type="match status" value="1"/>
</dbReference>
<dbReference type="SMART" id="SM00327">
    <property type="entry name" value="VWA"/>
    <property type="match status" value="1"/>
</dbReference>
<feature type="region of interest" description="Disordered" evidence="1">
    <location>
        <begin position="32"/>
        <end position="71"/>
    </location>
</feature>
<dbReference type="PROSITE" id="PS50234">
    <property type="entry name" value="VWFA"/>
    <property type="match status" value="1"/>
</dbReference>
<reference evidence="3 4" key="1">
    <citation type="submission" date="2015-08" db="EMBL/GenBank/DDBJ databases">
        <authorList>
            <person name="Babu N.S."/>
            <person name="Beckwith C.J."/>
            <person name="Beseler K.G."/>
            <person name="Brison A."/>
            <person name="Carone J.V."/>
            <person name="Caskin T.P."/>
            <person name="Diamond M."/>
            <person name="Durham M.E."/>
            <person name="Foxe J.M."/>
            <person name="Go M."/>
            <person name="Henderson B.A."/>
            <person name="Jones I.B."/>
            <person name="McGettigan J.A."/>
            <person name="Micheletti S.J."/>
            <person name="Nasrallah M.E."/>
            <person name="Ortiz D."/>
            <person name="Piller C.R."/>
            <person name="Privatt S.R."/>
            <person name="Schneider S.L."/>
            <person name="Sharp S."/>
            <person name="Smith T.C."/>
            <person name="Stanton J.D."/>
            <person name="Ullery H.E."/>
            <person name="Wilson R.J."/>
            <person name="Serrano M.G."/>
            <person name="Buck G."/>
            <person name="Lee V."/>
            <person name="Wang Y."/>
            <person name="Carvalho R."/>
            <person name="Voegtly L."/>
            <person name="Shi R."/>
            <person name="Duckworth R."/>
            <person name="Johnson A."/>
            <person name="Loviza R."/>
            <person name="Walstead R."/>
            <person name="Shah Z."/>
            <person name="Kiflezghi M."/>
            <person name="Wade K."/>
            <person name="Ball S.L."/>
            <person name="Bradley K.W."/>
            <person name="Asai D.J."/>
            <person name="Bowman C.A."/>
            <person name="Russell D.A."/>
            <person name="Pope W.H."/>
            <person name="Jacobs-Sera D."/>
            <person name="Hendrix R.W."/>
            <person name="Hatfull G.F."/>
        </authorList>
    </citation>
    <scope>NUCLEOTIDE SEQUENCE [LARGE SCALE GENOMIC DNA]</scope>
    <source>
        <strain evidence="3 4">DSM 27648</strain>
    </source>
</reference>
<sequence length="415" mass="42594">MARWLTGVACGVFLSAVTAVGQGCGSEGATSLFDGGTPAAEQGESDGRNFGDGANRDGGVGSTDPLSSCATASAETNRTPVYMQLIIDGSGSMDGFDGTNYIAGEREPDPASPGRLTGKKWIAVRDALNAFFADLEAKPDPSMAVGMYLFSSTVQKSASKVDVPIAFVDAAQASALRARLAPPIFPNSGTPLYTAINGQLSTLKSYTPSAPIPAGGKYVLVVMTDGIPTDDTQGCITALDAAKKGNPEVISFAVGVGNEDADPATVYDEAFMAKLAQAGGTAVPGCNPNWGNADKSGTPCHFQITPGTKTAAQIRTDFLAAINAIRDTVTSCELPLVKPAGAGQIDPANVNVVFTSSSGTDTTIPQNAKDGWTYDSPTNPTKVTLHGDACDALKADPQGKVRIVIGCKTVVEVTK</sequence>
<gene>
    <name evidence="3" type="ORF">AKJ09_04158</name>
</gene>
<dbReference type="PROSITE" id="PS51257">
    <property type="entry name" value="PROKAR_LIPOPROTEIN"/>
    <property type="match status" value="1"/>
</dbReference>
<evidence type="ECO:0000256" key="1">
    <source>
        <dbReference type="SAM" id="MobiDB-lite"/>
    </source>
</evidence>
<feature type="domain" description="VWFA" evidence="2">
    <location>
        <begin position="82"/>
        <end position="276"/>
    </location>
</feature>
<organism evidence="3 4">
    <name type="scientific">Labilithrix luteola</name>
    <dbReference type="NCBI Taxonomy" id="1391654"/>
    <lineage>
        <taxon>Bacteria</taxon>
        <taxon>Pseudomonadati</taxon>
        <taxon>Myxococcota</taxon>
        <taxon>Polyangia</taxon>
        <taxon>Polyangiales</taxon>
        <taxon>Labilitrichaceae</taxon>
        <taxon>Labilithrix</taxon>
    </lineage>
</organism>
<evidence type="ECO:0000259" key="2">
    <source>
        <dbReference type="PROSITE" id="PS50234"/>
    </source>
</evidence>
<evidence type="ECO:0000313" key="3">
    <source>
        <dbReference type="EMBL" id="AKU97494.1"/>
    </source>
</evidence>
<dbReference type="RefSeq" id="WP_146648617.1">
    <property type="nucleotide sequence ID" value="NZ_CP012333.1"/>
</dbReference>
<proteinExistence type="predicted"/>
<accession>A0A0K1PWH5</accession>
<dbReference type="KEGG" id="llu:AKJ09_04158"/>
<dbReference type="OrthoDB" id="5504657at2"/>
<dbReference type="STRING" id="1391654.AKJ09_04158"/>